<dbReference type="Proteomes" id="UP001054945">
    <property type="component" value="Unassembled WGS sequence"/>
</dbReference>
<proteinExistence type="predicted"/>
<comment type="caution">
    <text evidence="1">The sequence shown here is derived from an EMBL/GenBank/DDBJ whole genome shotgun (WGS) entry which is preliminary data.</text>
</comment>
<name>A0AAV4T9X4_CAEEX</name>
<reference evidence="1 2" key="1">
    <citation type="submission" date="2021-06" db="EMBL/GenBank/DDBJ databases">
        <title>Caerostris extrusa draft genome.</title>
        <authorList>
            <person name="Kono N."/>
            <person name="Arakawa K."/>
        </authorList>
    </citation>
    <scope>NUCLEOTIDE SEQUENCE [LARGE SCALE GENOMIC DNA]</scope>
</reference>
<protein>
    <submittedName>
        <fullName evidence="1">Uncharacterized protein</fullName>
    </submittedName>
</protein>
<accession>A0AAV4T9X4</accession>
<gene>
    <name evidence="1" type="ORF">CEXT_457941</name>
</gene>
<organism evidence="1 2">
    <name type="scientific">Caerostris extrusa</name>
    <name type="common">Bark spider</name>
    <name type="synonym">Caerostris bankana</name>
    <dbReference type="NCBI Taxonomy" id="172846"/>
    <lineage>
        <taxon>Eukaryota</taxon>
        <taxon>Metazoa</taxon>
        <taxon>Ecdysozoa</taxon>
        <taxon>Arthropoda</taxon>
        <taxon>Chelicerata</taxon>
        <taxon>Arachnida</taxon>
        <taxon>Araneae</taxon>
        <taxon>Araneomorphae</taxon>
        <taxon>Entelegynae</taxon>
        <taxon>Araneoidea</taxon>
        <taxon>Araneidae</taxon>
        <taxon>Caerostris</taxon>
    </lineage>
</organism>
<dbReference type="AlphaFoldDB" id="A0AAV4T9X4"/>
<dbReference type="EMBL" id="BPLR01010924">
    <property type="protein sequence ID" value="GIY43065.1"/>
    <property type="molecule type" value="Genomic_DNA"/>
</dbReference>
<evidence type="ECO:0000313" key="2">
    <source>
        <dbReference type="Proteomes" id="UP001054945"/>
    </source>
</evidence>
<keyword evidence="2" id="KW-1185">Reference proteome</keyword>
<evidence type="ECO:0000313" key="1">
    <source>
        <dbReference type="EMBL" id="GIY43065.1"/>
    </source>
</evidence>
<sequence length="88" mass="10651">MFRYRCNIPRLRCTPCNNKPKETLTYKGQVFRGLHAKGNTERSNSYNFSLSYLRDIWTELARRTGPLDRRPWLLKLVRLRMWFRSPTT</sequence>